<dbReference type="Pfam" id="PF00583">
    <property type="entry name" value="Acetyltransf_1"/>
    <property type="match status" value="1"/>
</dbReference>
<dbReference type="SUPFAM" id="SSF55729">
    <property type="entry name" value="Acyl-CoA N-acyltransferases (Nat)"/>
    <property type="match status" value="1"/>
</dbReference>
<dbReference type="EMBL" id="CP060637">
    <property type="protein sequence ID" value="QNM14764.1"/>
    <property type="molecule type" value="Genomic_DNA"/>
</dbReference>
<evidence type="ECO:0000256" key="1">
    <source>
        <dbReference type="ARBA" id="ARBA00022679"/>
    </source>
</evidence>
<evidence type="ECO:0000313" key="4">
    <source>
        <dbReference type="EMBL" id="QNM14764.1"/>
    </source>
</evidence>
<sequence>MEFKEVKNVDLPFLKKIVELEDEAFEGQGGVDLWILKALIRYGKVFMLEENSEIVSIVEYMQCFEKKEVFLYGICTRKKYRYQGNAKQIMKESEAYLKSLGYTAISLTVDPTNEIGIKLYKDLGYEVVEYQANEYGQGIHRYLMKKVII</sequence>
<dbReference type="KEGG" id="fho:H9Q81_07280"/>
<accession>A0A7G9GVD2</accession>
<gene>
    <name evidence="4" type="ORF">H9Q81_07280</name>
</gene>
<dbReference type="InterPro" id="IPR000182">
    <property type="entry name" value="GNAT_dom"/>
</dbReference>
<reference evidence="4 5" key="1">
    <citation type="submission" date="2020-08" db="EMBL/GenBank/DDBJ databases">
        <authorList>
            <person name="Liu C."/>
            <person name="Sun Q."/>
        </authorList>
    </citation>
    <scope>NUCLEOTIDE SEQUENCE [LARGE SCALE GENOMIC DNA]</scope>
    <source>
        <strain evidence="4 5">NSJ-57</strain>
    </source>
</reference>
<keyword evidence="2" id="KW-0012">Acyltransferase</keyword>
<evidence type="ECO:0000313" key="5">
    <source>
        <dbReference type="Proteomes" id="UP000515913"/>
    </source>
</evidence>
<proteinExistence type="predicted"/>
<organism evidence="4 5">
    <name type="scientific">Fusobacterium hominis</name>
    <dbReference type="NCBI Taxonomy" id="2764326"/>
    <lineage>
        <taxon>Bacteria</taxon>
        <taxon>Fusobacteriati</taxon>
        <taxon>Fusobacteriota</taxon>
        <taxon>Fusobacteriia</taxon>
        <taxon>Fusobacteriales</taxon>
        <taxon>Fusobacteriaceae</taxon>
        <taxon>Fusobacterium</taxon>
    </lineage>
</organism>
<dbReference type="AlphaFoldDB" id="A0A7G9GVD2"/>
<dbReference type="RefSeq" id="WP_101474316.1">
    <property type="nucleotide sequence ID" value="NZ_CP060637.1"/>
</dbReference>
<evidence type="ECO:0000256" key="2">
    <source>
        <dbReference type="ARBA" id="ARBA00023315"/>
    </source>
</evidence>
<dbReference type="Gene3D" id="3.40.630.30">
    <property type="match status" value="1"/>
</dbReference>
<protein>
    <submittedName>
        <fullName evidence="4">GNAT family N-acetyltransferase</fullName>
    </submittedName>
</protein>
<dbReference type="PROSITE" id="PS51186">
    <property type="entry name" value="GNAT"/>
    <property type="match status" value="1"/>
</dbReference>
<keyword evidence="5" id="KW-1185">Reference proteome</keyword>
<dbReference type="PANTHER" id="PTHR43072:SF23">
    <property type="entry name" value="UPF0039 PROTEIN C11D3.02C"/>
    <property type="match status" value="1"/>
</dbReference>
<feature type="domain" description="N-acetyltransferase" evidence="3">
    <location>
        <begin position="1"/>
        <end position="149"/>
    </location>
</feature>
<dbReference type="GO" id="GO:0016747">
    <property type="term" value="F:acyltransferase activity, transferring groups other than amino-acyl groups"/>
    <property type="evidence" value="ECO:0007669"/>
    <property type="project" value="InterPro"/>
</dbReference>
<dbReference type="PANTHER" id="PTHR43072">
    <property type="entry name" value="N-ACETYLTRANSFERASE"/>
    <property type="match status" value="1"/>
</dbReference>
<dbReference type="Proteomes" id="UP000515913">
    <property type="component" value="Chromosome"/>
</dbReference>
<name>A0A7G9GVD2_9FUSO</name>
<keyword evidence="1 4" id="KW-0808">Transferase</keyword>
<evidence type="ECO:0000259" key="3">
    <source>
        <dbReference type="PROSITE" id="PS51186"/>
    </source>
</evidence>
<dbReference type="InterPro" id="IPR016181">
    <property type="entry name" value="Acyl_CoA_acyltransferase"/>
</dbReference>